<evidence type="ECO:0000256" key="2">
    <source>
        <dbReference type="ARBA" id="ARBA00022448"/>
    </source>
</evidence>
<feature type="domain" description="TonB-dependent receptor plug" evidence="13">
    <location>
        <begin position="73"/>
        <end position="162"/>
    </location>
</feature>
<comment type="subcellular location">
    <subcellularLocation>
        <location evidence="1 10">Cell outer membrane</location>
        <topology evidence="1 10">Multi-pass membrane protein</topology>
    </subcellularLocation>
</comment>
<evidence type="ECO:0000256" key="1">
    <source>
        <dbReference type="ARBA" id="ARBA00004571"/>
    </source>
</evidence>
<dbReference type="Pfam" id="PF07715">
    <property type="entry name" value="Plug"/>
    <property type="match status" value="1"/>
</dbReference>
<evidence type="ECO:0000313" key="14">
    <source>
        <dbReference type="EMBL" id="SCC51855.1"/>
    </source>
</evidence>
<evidence type="ECO:0000259" key="13">
    <source>
        <dbReference type="Pfam" id="PF07715"/>
    </source>
</evidence>
<keyword evidence="2 10" id="KW-0813">Transport</keyword>
<dbReference type="STRING" id="1335309.GA0116948_11274"/>
<dbReference type="OrthoDB" id="9762903at2"/>
<dbReference type="GO" id="GO:0015344">
    <property type="term" value="F:siderophore uptake transmembrane transporter activity"/>
    <property type="evidence" value="ECO:0007669"/>
    <property type="project" value="TreeGrafter"/>
</dbReference>
<evidence type="ECO:0000313" key="15">
    <source>
        <dbReference type="Proteomes" id="UP000242818"/>
    </source>
</evidence>
<accession>A0A1C4F851</accession>
<proteinExistence type="inferred from homology"/>
<keyword evidence="3 10" id="KW-1134">Transmembrane beta strand</keyword>
<feature type="domain" description="TonB-dependent receptor-like beta-barrel" evidence="12">
    <location>
        <begin position="225"/>
        <end position="661"/>
    </location>
</feature>
<dbReference type="Gene3D" id="2.170.130.10">
    <property type="entry name" value="TonB-dependent receptor, plug domain"/>
    <property type="match status" value="1"/>
</dbReference>
<evidence type="ECO:0000256" key="10">
    <source>
        <dbReference type="PROSITE-ProRule" id="PRU01360"/>
    </source>
</evidence>
<keyword evidence="7 10" id="KW-0472">Membrane</keyword>
<name>A0A1C4F851_9BACT</name>
<dbReference type="InterPro" id="IPR037066">
    <property type="entry name" value="Plug_dom_sf"/>
</dbReference>
<dbReference type="PANTHER" id="PTHR30069">
    <property type="entry name" value="TONB-DEPENDENT OUTER MEMBRANE RECEPTOR"/>
    <property type="match status" value="1"/>
</dbReference>
<dbReference type="Gene3D" id="2.40.170.20">
    <property type="entry name" value="TonB-dependent receptor, beta-barrel domain"/>
    <property type="match status" value="1"/>
</dbReference>
<dbReference type="PANTHER" id="PTHR30069:SF29">
    <property type="entry name" value="HEMOGLOBIN AND HEMOGLOBIN-HAPTOGLOBIN-BINDING PROTEIN 1-RELATED"/>
    <property type="match status" value="1"/>
</dbReference>
<dbReference type="EMBL" id="FMAR01000012">
    <property type="protein sequence ID" value="SCC51855.1"/>
    <property type="molecule type" value="Genomic_DNA"/>
</dbReference>
<dbReference type="InterPro" id="IPR000531">
    <property type="entry name" value="Beta-barrel_TonB"/>
</dbReference>
<keyword evidence="4 10" id="KW-0812">Transmembrane</keyword>
<dbReference type="InterPro" id="IPR039426">
    <property type="entry name" value="TonB-dep_rcpt-like"/>
</dbReference>
<reference evidence="14 15" key="1">
    <citation type="submission" date="2016-08" db="EMBL/GenBank/DDBJ databases">
        <authorList>
            <person name="Seilhamer J.J."/>
        </authorList>
    </citation>
    <scope>NUCLEOTIDE SEQUENCE [LARGE SCALE GENOMIC DNA]</scope>
    <source>
        <strain evidence="14 15">A37T2</strain>
    </source>
</reference>
<keyword evidence="15" id="KW-1185">Reference proteome</keyword>
<dbReference type="InterPro" id="IPR036942">
    <property type="entry name" value="Beta-barrel_TonB_sf"/>
</dbReference>
<keyword evidence="5" id="KW-0732">Signal</keyword>
<dbReference type="Pfam" id="PF00593">
    <property type="entry name" value="TonB_dep_Rec_b-barrel"/>
    <property type="match status" value="1"/>
</dbReference>
<evidence type="ECO:0000256" key="5">
    <source>
        <dbReference type="ARBA" id="ARBA00022729"/>
    </source>
</evidence>
<keyword evidence="8 14" id="KW-0675">Receptor</keyword>
<dbReference type="AlphaFoldDB" id="A0A1C4F851"/>
<evidence type="ECO:0000256" key="6">
    <source>
        <dbReference type="ARBA" id="ARBA00023077"/>
    </source>
</evidence>
<gene>
    <name evidence="14" type="ORF">GA0116948_11274</name>
</gene>
<dbReference type="GO" id="GO:0009279">
    <property type="term" value="C:cell outer membrane"/>
    <property type="evidence" value="ECO:0007669"/>
    <property type="project" value="UniProtKB-SubCell"/>
</dbReference>
<evidence type="ECO:0000256" key="11">
    <source>
        <dbReference type="RuleBase" id="RU003357"/>
    </source>
</evidence>
<keyword evidence="6 11" id="KW-0798">TonB box</keyword>
<evidence type="ECO:0000256" key="9">
    <source>
        <dbReference type="ARBA" id="ARBA00023237"/>
    </source>
</evidence>
<protein>
    <submittedName>
        <fullName evidence="14">Outer membrane cobalamin receptor protein</fullName>
    </submittedName>
</protein>
<evidence type="ECO:0000256" key="8">
    <source>
        <dbReference type="ARBA" id="ARBA00023170"/>
    </source>
</evidence>
<evidence type="ECO:0000256" key="3">
    <source>
        <dbReference type="ARBA" id="ARBA00022452"/>
    </source>
</evidence>
<keyword evidence="9 10" id="KW-0998">Cell outer membrane</keyword>
<sequence length="688" mass="77788">MIRYRQIPVPDFRAFMYYRPPYRYHYHMCRIALCSAGLLLCGRAKGQQVFRDSSRHLQGVEVTSRLADTSLRATMPVQLLDKQQLTQLNSLSVADAAKHFSGVIVRDYGGLGGLKTVSVRSLGANHTGVIYDGMAISDIQSGQIDLGKYSADNLAQMALYNAQPTDLLSPARNYSYGAALVLTTASLAPDGRQPLQVQTRIKSGSFGYINPALTVHYKASKRYTASFNADYRSTKGNYPFITDNGIATEKQRRENAGLRSLRLEQDNRFAWSNASTLQVKVYYYDDSQQLPGADILYSPPSRDHLWNRQAFVQSTYYKPFRENWQLKLNGKFSYTHTRYLDPGLGNGAGLQDNHYNSYEGYFSAVLERSLGKHFILAYASDGLYDKLNANVKAYAFPERFTFLNAFTARYRSQALEVQGNILSNILNESVQTGSTAQHHNLLTPALSLSWKPFSGNDLRLRAFYKQIFRAPTFDELYYSTFGNPTLKPEYATQYNLGATWQRSFSQVLSLLSLSADGYYNEVKNKIITLPGKNAYAYSVLNFGQVHITGVDVNAQLSLQPWQGWVFSAAANYTYQQVLDVTQPGTPQYKDQLPYTPRNTGGLMAGVEKKGFTFNYNLLYAGYRYALGDNTPSNYMEGFAVHDLNAAYHFLEHWKVMAALDNFTNKRYAIIRNFPMPGRSYQLGIQWNY</sequence>
<dbReference type="PROSITE" id="PS52016">
    <property type="entry name" value="TONB_DEPENDENT_REC_3"/>
    <property type="match status" value="1"/>
</dbReference>
<dbReference type="GO" id="GO:0044718">
    <property type="term" value="P:siderophore transmembrane transport"/>
    <property type="evidence" value="ECO:0007669"/>
    <property type="project" value="TreeGrafter"/>
</dbReference>
<dbReference type="Proteomes" id="UP000242818">
    <property type="component" value="Unassembled WGS sequence"/>
</dbReference>
<organism evidence="14 15">
    <name type="scientific">Chitinophaga costaii</name>
    <dbReference type="NCBI Taxonomy" id="1335309"/>
    <lineage>
        <taxon>Bacteria</taxon>
        <taxon>Pseudomonadati</taxon>
        <taxon>Bacteroidota</taxon>
        <taxon>Chitinophagia</taxon>
        <taxon>Chitinophagales</taxon>
        <taxon>Chitinophagaceae</taxon>
        <taxon>Chitinophaga</taxon>
    </lineage>
</organism>
<evidence type="ECO:0000256" key="7">
    <source>
        <dbReference type="ARBA" id="ARBA00023136"/>
    </source>
</evidence>
<dbReference type="SUPFAM" id="SSF56935">
    <property type="entry name" value="Porins"/>
    <property type="match status" value="1"/>
</dbReference>
<evidence type="ECO:0000259" key="12">
    <source>
        <dbReference type="Pfam" id="PF00593"/>
    </source>
</evidence>
<comment type="similarity">
    <text evidence="10 11">Belongs to the TonB-dependent receptor family.</text>
</comment>
<evidence type="ECO:0000256" key="4">
    <source>
        <dbReference type="ARBA" id="ARBA00022692"/>
    </source>
</evidence>
<dbReference type="InterPro" id="IPR012910">
    <property type="entry name" value="Plug_dom"/>
</dbReference>